<evidence type="ECO:0000256" key="1">
    <source>
        <dbReference type="ARBA" id="ARBA00004651"/>
    </source>
</evidence>
<dbReference type="InterPro" id="IPR001123">
    <property type="entry name" value="LeuE-type"/>
</dbReference>
<feature type="transmembrane region" description="Helical" evidence="6">
    <location>
        <begin position="118"/>
        <end position="139"/>
    </location>
</feature>
<evidence type="ECO:0000256" key="3">
    <source>
        <dbReference type="ARBA" id="ARBA00022692"/>
    </source>
</evidence>
<evidence type="ECO:0000313" key="8">
    <source>
        <dbReference type="Proteomes" id="UP000625210"/>
    </source>
</evidence>
<keyword evidence="4 6" id="KW-1133">Transmembrane helix</keyword>
<dbReference type="PANTHER" id="PTHR30086">
    <property type="entry name" value="ARGININE EXPORTER PROTEIN ARGO"/>
    <property type="match status" value="1"/>
</dbReference>
<keyword evidence="3 6" id="KW-0812">Transmembrane</keyword>
<evidence type="ECO:0000313" key="7">
    <source>
        <dbReference type="EMBL" id="GGE13586.1"/>
    </source>
</evidence>
<reference evidence="7" key="2">
    <citation type="submission" date="2020-09" db="EMBL/GenBank/DDBJ databases">
        <authorList>
            <person name="Sun Q."/>
            <person name="Zhou Y."/>
        </authorList>
    </citation>
    <scope>NUCLEOTIDE SEQUENCE</scope>
    <source>
        <strain evidence="7">CGMCC 1.15179</strain>
    </source>
</reference>
<dbReference type="RefSeq" id="WP_188647170.1">
    <property type="nucleotide sequence ID" value="NZ_BMHQ01000004.1"/>
</dbReference>
<evidence type="ECO:0000256" key="5">
    <source>
        <dbReference type="ARBA" id="ARBA00023136"/>
    </source>
</evidence>
<proteinExistence type="predicted"/>
<name>A0A8J2YAG8_9BACL</name>
<feature type="transmembrane region" description="Helical" evidence="6">
    <location>
        <begin position="6"/>
        <end position="28"/>
    </location>
</feature>
<accession>A0A8J2YAG8</accession>
<feature type="transmembrane region" description="Helical" evidence="6">
    <location>
        <begin position="70"/>
        <end position="88"/>
    </location>
</feature>
<dbReference type="GO" id="GO:0015171">
    <property type="term" value="F:amino acid transmembrane transporter activity"/>
    <property type="evidence" value="ECO:0007669"/>
    <property type="project" value="TreeGrafter"/>
</dbReference>
<organism evidence="7 8">
    <name type="scientific">Marinithermofilum abyssi</name>
    <dbReference type="NCBI Taxonomy" id="1571185"/>
    <lineage>
        <taxon>Bacteria</taxon>
        <taxon>Bacillati</taxon>
        <taxon>Bacillota</taxon>
        <taxon>Bacilli</taxon>
        <taxon>Bacillales</taxon>
        <taxon>Thermoactinomycetaceae</taxon>
        <taxon>Marinithermofilum</taxon>
    </lineage>
</organism>
<dbReference type="Proteomes" id="UP000625210">
    <property type="component" value="Unassembled WGS sequence"/>
</dbReference>
<dbReference type="GO" id="GO:0005886">
    <property type="term" value="C:plasma membrane"/>
    <property type="evidence" value="ECO:0007669"/>
    <property type="project" value="UniProtKB-SubCell"/>
</dbReference>
<dbReference type="Pfam" id="PF01810">
    <property type="entry name" value="LysE"/>
    <property type="match status" value="1"/>
</dbReference>
<gene>
    <name evidence="7" type="ORF">GCM10011571_13800</name>
</gene>
<reference evidence="7" key="1">
    <citation type="journal article" date="2014" name="Int. J. Syst. Evol. Microbiol.">
        <title>Complete genome sequence of Corynebacterium casei LMG S-19264T (=DSM 44701T), isolated from a smear-ripened cheese.</title>
        <authorList>
            <consortium name="US DOE Joint Genome Institute (JGI-PGF)"/>
            <person name="Walter F."/>
            <person name="Albersmeier A."/>
            <person name="Kalinowski J."/>
            <person name="Ruckert C."/>
        </authorList>
    </citation>
    <scope>NUCLEOTIDE SEQUENCE</scope>
    <source>
        <strain evidence="7">CGMCC 1.15179</strain>
    </source>
</reference>
<comment type="caution">
    <text evidence="7">The sequence shown here is derived from an EMBL/GenBank/DDBJ whole genome shotgun (WGS) entry which is preliminary data.</text>
</comment>
<evidence type="ECO:0000256" key="4">
    <source>
        <dbReference type="ARBA" id="ARBA00022989"/>
    </source>
</evidence>
<dbReference type="PIRSF" id="PIRSF006324">
    <property type="entry name" value="LeuE"/>
    <property type="match status" value="1"/>
</dbReference>
<dbReference type="EMBL" id="BMHQ01000004">
    <property type="protein sequence ID" value="GGE13586.1"/>
    <property type="molecule type" value="Genomic_DNA"/>
</dbReference>
<protein>
    <submittedName>
        <fullName evidence="7">LysE family translocator</fullName>
    </submittedName>
</protein>
<evidence type="ECO:0000256" key="6">
    <source>
        <dbReference type="SAM" id="Phobius"/>
    </source>
</evidence>
<keyword evidence="5 6" id="KW-0472">Membrane</keyword>
<sequence>MDWTHLIYFVGVSVMLTLMPGPDILFVITQSIAKSRREGIAVAFGLCTGLIVHTSAAALGISAIFHQSALAFQVLKIAGGIYLFYLAYQAWRERGETQTPELASEIKENWGAMYWRGIWMNLLNPKVSLFFLAFLPQFVTAKDGAIPLQMLLLGALFIIQALLIFVFVSLFAHRVGRVLTRQGQRMKWVNQVKAGIYALLGMGLILEGKD</sequence>
<keyword evidence="2" id="KW-1003">Cell membrane</keyword>
<keyword evidence="8" id="KW-1185">Reference proteome</keyword>
<dbReference type="AlphaFoldDB" id="A0A8J2YAG8"/>
<dbReference type="PANTHER" id="PTHR30086:SF20">
    <property type="entry name" value="ARGININE EXPORTER PROTEIN ARGO-RELATED"/>
    <property type="match status" value="1"/>
</dbReference>
<feature type="transmembrane region" description="Helical" evidence="6">
    <location>
        <begin position="40"/>
        <end position="64"/>
    </location>
</feature>
<evidence type="ECO:0000256" key="2">
    <source>
        <dbReference type="ARBA" id="ARBA00022475"/>
    </source>
</evidence>
<comment type="subcellular location">
    <subcellularLocation>
        <location evidence="1">Cell membrane</location>
        <topology evidence="1">Multi-pass membrane protein</topology>
    </subcellularLocation>
</comment>
<feature type="transmembrane region" description="Helical" evidence="6">
    <location>
        <begin position="151"/>
        <end position="176"/>
    </location>
</feature>